<sequence>MIELADKYKNISLDIINKLENKDIESINKLLDQRQDILESVLDKKQFKNILLKEDITNIDKTIKTLLKENIEHVKEEIKEYNKSKKASMSYINLGKEKLNIFNKKV</sequence>
<dbReference type="Pfam" id="PF05400">
    <property type="entry name" value="FliT"/>
    <property type="match status" value="1"/>
</dbReference>
<dbReference type="InterPro" id="IPR008622">
    <property type="entry name" value="FliT"/>
</dbReference>
<evidence type="ECO:0000256" key="4">
    <source>
        <dbReference type="ARBA" id="ARBA00023186"/>
    </source>
</evidence>
<dbReference type="EMBL" id="JAUSWG010000001">
    <property type="protein sequence ID" value="MDQ0555183.1"/>
    <property type="molecule type" value="Genomic_DNA"/>
</dbReference>
<name>A0ABU0MW88_9FIRM</name>
<evidence type="ECO:0000256" key="7">
    <source>
        <dbReference type="ARBA" id="ARBA00093797"/>
    </source>
</evidence>
<comment type="subcellular location">
    <subcellularLocation>
        <location evidence="1">Cytoplasm</location>
        <location evidence="1">Cytosol</location>
    </subcellularLocation>
</comment>
<accession>A0ABU0MW88</accession>
<comment type="caution">
    <text evidence="8">The sequence shown here is derived from an EMBL/GenBank/DDBJ whole genome shotgun (WGS) entry which is preliminary data.</text>
</comment>
<comment type="function">
    <text evidence="5">May act as an export chaperone for the filament capping protein FliD.</text>
</comment>
<keyword evidence="2" id="KW-0963">Cytoplasm</keyword>
<reference evidence="8 9" key="1">
    <citation type="submission" date="2023-07" db="EMBL/GenBank/DDBJ databases">
        <title>Genomic Encyclopedia of Type Strains, Phase IV (KMG-IV): sequencing the most valuable type-strain genomes for metagenomic binning, comparative biology and taxonomic classification.</title>
        <authorList>
            <person name="Goeker M."/>
        </authorList>
    </citation>
    <scope>NUCLEOTIDE SEQUENCE [LARGE SCALE GENOMIC DNA]</scope>
    <source>
        <strain evidence="8 9">DSM 15049</strain>
    </source>
</reference>
<keyword evidence="4" id="KW-0143">Chaperone</keyword>
<keyword evidence="3" id="KW-1005">Bacterial flagellum biogenesis</keyword>
<evidence type="ECO:0000256" key="3">
    <source>
        <dbReference type="ARBA" id="ARBA00022795"/>
    </source>
</evidence>
<evidence type="ECO:0000256" key="2">
    <source>
        <dbReference type="ARBA" id="ARBA00022490"/>
    </source>
</evidence>
<evidence type="ECO:0000256" key="6">
    <source>
        <dbReference type="ARBA" id="ARBA00093785"/>
    </source>
</evidence>
<dbReference type="Proteomes" id="UP001232584">
    <property type="component" value="Unassembled WGS sequence"/>
</dbReference>
<evidence type="ECO:0000313" key="8">
    <source>
        <dbReference type="EMBL" id="MDQ0555183.1"/>
    </source>
</evidence>
<comment type="similarity">
    <text evidence="6">Belongs to the bacillales FliT family.</text>
</comment>
<evidence type="ECO:0000256" key="5">
    <source>
        <dbReference type="ARBA" id="ARBA00093765"/>
    </source>
</evidence>
<keyword evidence="9" id="KW-1185">Reference proteome</keyword>
<dbReference type="RefSeq" id="WP_307501909.1">
    <property type="nucleotide sequence ID" value="NZ_BAAACE010000026.1"/>
</dbReference>
<evidence type="ECO:0000256" key="1">
    <source>
        <dbReference type="ARBA" id="ARBA00004514"/>
    </source>
</evidence>
<evidence type="ECO:0000313" key="9">
    <source>
        <dbReference type="Proteomes" id="UP001232584"/>
    </source>
</evidence>
<protein>
    <recommendedName>
        <fullName evidence="7">Flagellar protein FliT</fullName>
    </recommendedName>
</protein>
<proteinExistence type="inferred from homology"/>
<gene>
    <name evidence="8" type="ORF">QOZ92_000293</name>
</gene>
<organism evidence="8 9">
    <name type="scientific">Paraclostridium ghonii</name>
    <dbReference type="NCBI Taxonomy" id="29358"/>
    <lineage>
        <taxon>Bacteria</taxon>
        <taxon>Bacillati</taxon>
        <taxon>Bacillota</taxon>
        <taxon>Clostridia</taxon>
        <taxon>Peptostreptococcales</taxon>
        <taxon>Peptostreptococcaceae</taxon>
        <taxon>Paraclostridium</taxon>
    </lineage>
</organism>